<name>A0A833QHW4_9POAL</name>
<evidence type="ECO:0000313" key="10">
    <source>
        <dbReference type="Proteomes" id="UP000623129"/>
    </source>
</evidence>
<evidence type="ECO:0000313" key="9">
    <source>
        <dbReference type="EMBL" id="KAF3326770.1"/>
    </source>
</evidence>
<dbReference type="Proteomes" id="UP000623129">
    <property type="component" value="Unassembled WGS sequence"/>
</dbReference>
<dbReference type="GO" id="GO:0005524">
    <property type="term" value="F:ATP binding"/>
    <property type="evidence" value="ECO:0007669"/>
    <property type="project" value="UniProtKB-UniRule"/>
</dbReference>
<reference evidence="9" key="1">
    <citation type="submission" date="2020-01" db="EMBL/GenBank/DDBJ databases">
        <title>Genome sequence of Kobresia littledalei, the first chromosome-level genome in the family Cyperaceae.</title>
        <authorList>
            <person name="Qu G."/>
        </authorList>
    </citation>
    <scope>NUCLEOTIDE SEQUENCE</scope>
    <source>
        <strain evidence="9">C.B.Clarke</strain>
        <tissue evidence="9">Leaf</tissue>
    </source>
</reference>
<keyword evidence="3 4" id="KW-0539">Nucleus</keyword>
<gene>
    <name evidence="9" type="ORF">FCM35_KLT08400</name>
</gene>
<keyword evidence="5" id="KW-0010">Activator</keyword>
<feature type="domain" description="WRC" evidence="8">
    <location>
        <begin position="85"/>
        <end position="129"/>
    </location>
</feature>
<sequence>MYPFTSSQWKELEQQALIFKYLASGLPIPSDLIMPIKKSFLMDLSIGPSAASPGFGFLPLHTPNGYGSPEGWGCFQTGFGRRVEDPEPGRCRRTDGKKWRCSRESYGDSKYCERHMHRGKNRSRKLVELSLATTTTNSSYSSSSGAHSLHSSPYSPYSSFRAQSNGTGIGLSLGDDNHRVDNAAKKEPGEGKWCIDQFGTKGYGNGLTIDLTTEARSNPLALGSDLSKMENAQKPSSFHSFFN</sequence>
<dbReference type="SMART" id="SM00951">
    <property type="entry name" value="QLQ"/>
    <property type="match status" value="1"/>
</dbReference>
<dbReference type="GO" id="GO:0006351">
    <property type="term" value="P:DNA-templated transcription"/>
    <property type="evidence" value="ECO:0007669"/>
    <property type="project" value="UniProtKB-UniRule"/>
</dbReference>
<comment type="subcellular location">
    <subcellularLocation>
        <location evidence="1 4 5">Nucleus</location>
    </subcellularLocation>
</comment>
<comment type="domain">
    <text evidence="5">The QLQ domain and WRC domain may be involved in protein-protein interaction and DNA-binding, respectively.</text>
</comment>
<evidence type="ECO:0000256" key="4">
    <source>
        <dbReference type="PROSITE-ProRule" id="PRU01002"/>
    </source>
</evidence>
<dbReference type="InterPro" id="IPR014977">
    <property type="entry name" value="WRC_dom"/>
</dbReference>
<comment type="similarity">
    <text evidence="2 5">Belongs to the GRF family.</text>
</comment>
<dbReference type="InterPro" id="IPR014978">
    <property type="entry name" value="Gln-Leu-Gln_QLQ"/>
</dbReference>
<evidence type="ECO:0000256" key="3">
    <source>
        <dbReference type="ARBA" id="ARBA00023242"/>
    </source>
</evidence>
<dbReference type="GO" id="GO:0005634">
    <property type="term" value="C:nucleus"/>
    <property type="evidence" value="ECO:0007669"/>
    <property type="project" value="UniProtKB-SubCell"/>
</dbReference>
<dbReference type="Pfam" id="PF08879">
    <property type="entry name" value="WRC"/>
    <property type="match status" value="1"/>
</dbReference>
<protein>
    <recommendedName>
        <fullName evidence="5">Growth-regulating factor</fullName>
    </recommendedName>
</protein>
<keyword evidence="10" id="KW-1185">Reference proteome</keyword>
<proteinExistence type="inferred from homology"/>
<dbReference type="GO" id="GO:0006355">
    <property type="term" value="P:regulation of DNA-templated transcription"/>
    <property type="evidence" value="ECO:0007669"/>
    <property type="project" value="InterPro"/>
</dbReference>
<feature type="region of interest" description="Disordered" evidence="6">
    <location>
        <begin position="136"/>
        <end position="155"/>
    </location>
</feature>
<dbReference type="PROSITE" id="PS51666">
    <property type="entry name" value="QLQ"/>
    <property type="match status" value="1"/>
</dbReference>
<evidence type="ECO:0000256" key="6">
    <source>
        <dbReference type="SAM" id="MobiDB-lite"/>
    </source>
</evidence>
<evidence type="ECO:0000259" key="8">
    <source>
        <dbReference type="PROSITE" id="PS51667"/>
    </source>
</evidence>
<dbReference type="PROSITE" id="PS51667">
    <property type="entry name" value="WRC"/>
    <property type="match status" value="1"/>
</dbReference>
<feature type="domain" description="QLQ" evidence="7">
    <location>
        <begin position="3"/>
        <end position="38"/>
    </location>
</feature>
<dbReference type="AlphaFoldDB" id="A0A833QHW4"/>
<dbReference type="PANTHER" id="PTHR31602:SF46">
    <property type="entry name" value="GROWTH-REGULATING FACTOR 6"/>
    <property type="match status" value="1"/>
</dbReference>
<evidence type="ECO:0000256" key="5">
    <source>
        <dbReference type="RuleBase" id="RU367127"/>
    </source>
</evidence>
<feature type="short sequence motif" description="Bipartite nuclear localization signal" evidence="4">
    <location>
        <begin position="90"/>
        <end position="100"/>
    </location>
</feature>
<dbReference type="EMBL" id="SWLB01000018">
    <property type="protein sequence ID" value="KAF3326770.1"/>
    <property type="molecule type" value="Genomic_DNA"/>
</dbReference>
<evidence type="ECO:0000259" key="7">
    <source>
        <dbReference type="PROSITE" id="PS51666"/>
    </source>
</evidence>
<accession>A0A833QHW4</accession>
<dbReference type="PANTHER" id="PTHR31602">
    <property type="entry name" value="GROWTH-REGULATING FACTOR 5"/>
    <property type="match status" value="1"/>
</dbReference>
<dbReference type="Pfam" id="PF08880">
    <property type="entry name" value="QLQ"/>
    <property type="match status" value="1"/>
</dbReference>
<comment type="function">
    <text evidence="5">Transcription activator.</text>
</comment>
<evidence type="ECO:0000256" key="2">
    <source>
        <dbReference type="ARBA" id="ARBA00008122"/>
    </source>
</evidence>
<dbReference type="GO" id="GO:0032502">
    <property type="term" value="P:developmental process"/>
    <property type="evidence" value="ECO:0007669"/>
    <property type="project" value="InterPro"/>
</dbReference>
<feature type="short sequence motif" description="Bipartite nuclear localization signal" evidence="4">
    <location>
        <begin position="118"/>
        <end position="125"/>
    </location>
</feature>
<keyword evidence="5" id="KW-0805">Transcription regulation</keyword>
<dbReference type="InterPro" id="IPR031137">
    <property type="entry name" value="GRF"/>
</dbReference>
<keyword evidence="5" id="KW-0804">Transcription</keyword>
<dbReference type="OrthoDB" id="1927209at2759"/>
<evidence type="ECO:0000256" key="1">
    <source>
        <dbReference type="ARBA" id="ARBA00004123"/>
    </source>
</evidence>
<organism evidence="9 10">
    <name type="scientific">Carex littledalei</name>
    <dbReference type="NCBI Taxonomy" id="544730"/>
    <lineage>
        <taxon>Eukaryota</taxon>
        <taxon>Viridiplantae</taxon>
        <taxon>Streptophyta</taxon>
        <taxon>Embryophyta</taxon>
        <taxon>Tracheophyta</taxon>
        <taxon>Spermatophyta</taxon>
        <taxon>Magnoliopsida</taxon>
        <taxon>Liliopsida</taxon>
        <taxon>Poales</taxon>
        <taxon>Cyperaceae</taxon>
        <taxon>Cyperoideae</taxon>
        <taxon>Cariceae</taxon>
        <taxon>Carex</taxon>
        <taxon>Carex subgen. Euthyceras</taxon>
    </lineage>
</organism>
<comment type="caution">
    <text evidence="9">The sequence shown here is derived from an EMBL/GenBank/DDBJ whole genome shotgun (WGS) entry which is preliminary data.</text>
</comment>